<sequence>MRKKKRYPLSIHITTLFLALVTAIGVSLITISYQHSQTLLEGTAGELSNENSLKLQTLFKQQVAPVLTTLDFMAMSSFISHQTDLAEKSGWLSSIDLLFNRNKSLVALYYGSNEGRFTLYRPLSNPVVAKQFKAPEGSTMLFRDTDLEGRNEAVFYDPNMNVISANVQYDNNYDPRVRPWYSKAENGGKISLTEPYRFYWLNDSGVTFVRRSIDDSHVVAADFSLSGLSEKIMELAYSERSQLLLFDKKFHPLASHQVDLGEKGSSQDIRLTLADSVFSGILKETALTGGYDTQEVDGLAWSVALTPVQLTDGVELYLVEATPQNDLMRDLLSMRDKQLMMALLMLMACSLIVRYVAKRIAEPLDGLNKQAESIRRFVFTKSNYSRSMIKEVNDLSLSVELMEHTLHDLIILLQDTASNQDFSVLAKNIAKQSYIVTKAETIILSTWDRKTKKFDVTVNHAIIPLRVDMNTLLANAPLMHSQLKNGEVFHLNKKDELLKPYLLHFHNSDLYFFPLLNRDKELVGVLTLGYERAATKLQREKHDFLSELLNFAAIAKENIDQIQQQKDMLNAFTELLASTIDTKSPYTGGHCQRVPALAEMLTLAAAEDNGKFHDFSMDSKQWEELSLGAWMHDCGKIITPEYVVDKATKLETNYDRIHEIRMRFELLKQQAHTDYWKAVSQGSDAAFEKLRRDKTLLSLDYDFAFIAECNIGSEFMNDLKSDRLQRIAKLTWQRTIDDQIGISWVEKERCDASQPLPVTELMLSDKSVHKVAWPLGHNPKDTWEEAFNLVPGEYQYNRGELYNLSVRVGTLTAEERFVINNHIVQTIVMLDKLPYPEHMKNVPEIAGCHHERMDGEGYPRGKKGSELSVQARVMAIADIFEALTANDRPYKKLKIYKSHCQ</sequence>
<evidence type="ECO:0000313" key="4">
    <source>
        <dbReference type="Proteomes" id="UP000235828"/>
    </source>
</evidence>
<dbReference type="InterPro" id="IPR003607">
    <property type="entry name" value="HD/PDEase_dom"/>
</dbReference>
<dbReference type="KEGG" id="vta:B1410"/>
<dbReference type="SMART" id="SM00471">
    <property type="entry name" value="HDc"/>
    <property type="match status" value="1"/>
</dbReference>
<name>A0A2N8ZM73_9VIBR</name>
<accession>A0A2N8ZM73</accession>
<evidence type="ECO:0000259" key="2">
    <source>
        <dbReference type="PROSITE" id="PS51832"/>
    </source>
</evidence>
<dbReference type="CDD" id="cd00077">
    <property type="entry name" value="HDc"/>
    <property type="match status" value="1"/>
</dbReference>
<dbReference type="GO" id="GO:0008081">
    <property type="term" value="F:phosphoric diester hydrolase activity"/>
    <property type="evidence" value="ECO:0007669"/>
    <property type="project" value="UniProtKB-ARBA"/>
</dbReference>
<dbReference type="Pfam" id="PF13487">
    <property type="entry name" value="HD_5"/>
    <property type="match status" value="1"/>
</dbReference>
<dbReference type="SUPFAM" id="SSF103190">
    <property type="entry name" value="Sensory domain-like"/>
    <property type="match status" value="1"/>
</dbReference>
<dbReference type="GO" id="GO:0005886">
    <property type="term" value="C:plasma membrane"/>
    <property type="evidence" value="ECO:0007669"/>
    <property type="project" value="UniProtKB-SubCell"/>
</dbReference>
<dbReference type="SUPFAM" id="SSF55781">
    <property type="entry name" value="GAF domain-like"/>
    <property type="match status" value="1"/>
</dbReference>
<dbReference type="Gene3D" id="3.30.450.20">
    <property type="entry name" value="PAS domain"/>
    <property type="match status" value="2"/>
</dbReference>
<organism evidence="3 4">
    <name type="scientific">Vibrio tapetis subsp. tapetis</name>
    <dbReference type="NCBI Taxonomy" id="1671868"/>
    <lineage>
        <taxon>Bacteria</taxon>
        <taxon>Pseudomonadati</taxon>
        <taxon>Pseudomonadota</taxon>
        <taxon>Gammaproteobacteria</taxon>
        <taxon>Vibrionales</taxon>
        <taxon>Vibrionaceae</taxon>
        <taxon>Vibrio</taxon>
    </lineage>
</organism>
<dbReference type="InterPro" id="IPR037522">
    <property type="entry name" value="HD_GYP_dom"/>
</dbReference>
<protein>
    <submittedName>
        <fullName evidence="3">Putative c-di-GMP phosphodiesterase class II domain protein</fullName>
    </submittedName>
</protein>
<reference evidence="3 4" key="1">
    <citation type="submission" date="2017-10" db="EMBL/GenBank/DDBJ databases">
        <authorList>
            <person name="Banno H."/>
            <person name="Chua N.-H."/>
        </authorList>
    </citation>
    <scope>NUCLEOTIDE SEQUENCE [LARGE SCALE GENOMIC DNA]</scope>
    <source>
        <strain evidence="3">Vibrio tapetis CECT4600</strain>
    </source>
</reference>
<proteinExistence type="predicted"/>
<dbReference type="Proteomes" id="UP000235828">
    <property type="component" value="Chromosome B"/>
</dbReference>
<dbReference type="PANTHER" id="PTHR45228">
    <property type="entry name" value="CYCLIC DI-GMP PHOSPHODIESTERASE TM_0186-RELATED"/>
    <property type="match status" value="1"/>
</dbReference>
<dbReference type="PROSITE" id="PS51832">
    <property type="entry name" value="HD_GYP"/>
    <property type="match status" value="1"/>
</dbReference>
<dbReference type="SUPFAM" id="SSF109604">
    <property type="entry name" value="HD-domain/PDEase-like"/>
    <property type="match status" value="2"/>
</dbReference>
<dbReference type="InterPro" id="IPR029151">
    <property type="entry name" value="Sensor-like_sf"/>
</dbReference>
<dbReference type="AlphaFoldDB" id="A0A2N8ZM73"/>
<dbReference type="PANTHER" id="PTHR45228:SF5">
    <property type="entry name" value="CYCLIC DI-GMP PHOSPHODIESTERASE VC_1348-RELATED"/>
    <property type="match status" value="1"/>
</dbReference>
<dbReference type="Gene3D" id="1.10.3210.10">
    <property type="entry name" value="Hypothetical protein af1432"/>
    <property type="match status" value="2"/>
</dbReference>
<dbReference type="InterPro" id="IPR029016">
    <property type="entry name" value="GAF-like_dom_sf"/>
</dbReference>
<evidence type="ECO:0000256" key="1">
    <source>
        <dbReference type="ARBA" id="ARBA00004533"/>
    </source>
</evidence>
<keyword evidence="4" id="KW-1185">Reference proteome</keyword>
<dbReference type="InterPro" id="IPR052020">
    <property type="entry name" value="Cyclic_di-GMP/3'3'-cGAMP_PDE"/>
</dbReference>
<comment type="subcellular location">
    <subcellularLocation>
        <location evidence="1">Cell inner membrane</location>
    </subcellularLocation>
</comment>
<dbReference type="EMBL" id="LT960612">
    <property type="protein sequence ID" value="SON53021.1"/>
    <property type="molecule type" value="Genomic_DNA"/>
</dbReference>
<feature type="domain" description="HD-GYP" evidence="2">
    <location>
        <begin position="716"/>
        <end position="901"/>
    </location>
</feature>
<evidence type="ECO:0000313" key="3">
    <source>
        <dbReference type="EMBL" id="SON53021.1"/>
    </source>
</evidence>
<dbReference type="Gene3D" id="3.30.450.40">
    <property type="match status" value="1"/>
</dbReference>
<gene>
    <name evidence="3" type="ORF">VTAP4600_B1410</name>
</gene>